<dbReference type="InterPro" id="IPR042177">
    <property type="entry name" value="Cell/Rod_1"/>
</dbReference>
<dbReference type="PIRSF" id="PIRSF038471">
    <property type="entry name" value="MreC"/>
    <property type="match status" value="1"/>
</dbReference>
<keyword evidence="3 5" id="KW-0133">Cell shape</keyword>
<dbReference type="Pfam" id="PF04085">
    <property type="entry name" value="MreC"/>
    <property type="match status" value="1"/>
</dbReference>
<accession>A0A6N7XLA1</accession>
<dbReference type="InterPro" id="IPR042175">
    <property type="entry name" value="Cell/Rod_MreC_2"/>
</dbReference>
<comment type="caution">
    <text evidence="8">The sequence shown here is derived from an EMBL/GenBank/DDBJ whole genome shotgun (WGS) entry which is preliminary data.</text>
</comment>
<dbReference type="Gene3D" id="2.40.10.350">
    <property type="entry name" value="Rod shape-determining protein MreC, domain 2"/>
    <property type="match status" value="1"/>
</dbReference>
<dbReference type="EMBL" id="VUNQ01000046">
    <property type="protein sequence ID" value="MSU02861.1"/>
    <property type="molecule type" value="Genomic_DNA"/>
</dbReference>
<dbReference type="Proteomes" id="UP000469523">
    <property type="component" value="Unassembled WGS sequence"/>
</dbReference>
<evidence type="ECO:0000256" key="5">
    <source>
        <dbReference type="PIRNR" id="PIRNR038471"/>
    </source>
</evidence>
<dbReference type="Gene3D" id="2.40.10.340">
    <property type="entry name" value="Rod shape-determining protein MreC, domain 1"/>
    <property type="match status" value="1"/>
</dbReference>
<evidence type="ECO:0000256" key="6">
    <source>
        <dbReference type="SAM" id="Coils"/>
    </source>
</evidence>
<dbReference type="InterPro" id="IPR007221">
    <property type="entry name" value="MreC"/>
</dbReference>
<dbReference type="RefSeq" id="WP_154442091.1">
    <property type="nucleotide sequence ID" value="NZ_VUNQ01000046.1"/>
</dbReference>
<evidence type="ECO:0000313" key="9">
    <source>
        <dbReference type="Proteomes" id="UP000469523"/>
    </source>
</evidence>
<proteinExistence type="inferred from homology"/>
<evidence type="ECO:0000256" key="3">
    <source>
        <dbReference type="ARBA" id="ARBA00022960"/>
    </source>
</evidence>
<keyword evidence="6" id="KW-0175">Coiled coil</keyword>
<dbReference type="NCBIfam" id="TIGR00219">
    <property type="entry name" value="mreC"/>
    <property type="match status" value="1"/>
</dbReference>
<dbReference type="PANTHER" id="PTHR34138">
    <property type="entry name" value="CELL SHAPE-DETERMINING PROTEIN MREC"/>
    <property type="match status" value="1"/>
</dbReference>
<sequence length="277" mass="30519">MSFFNRNKERMMVTAVAIILIVIIGVTSTERMALSKVEKIIGNILTPIGKVSNSIGKGVSDFFEGVKNIGKLKEENESLKKQISKLEEENRNYLNIIGKTDYLKNEAKVLEKTSFNLISAQIIGKEPGSWFDRFTIDKGIKDGIKKGSTVVQGVEVEQNIIVEGVVGRVVDVGDNWSKIVSIIDEVNSISFVNLRTQDGGVVSGSIDGQISGFLYDNKSDVIKGDKLFTSGLGGVFAKDIYIGEVDEVIDAEEELMKKITVKPAVNFKKLYKVFVID</sequence>
<dbReference type="GO" id="GO:0005886">
    <property type="term" value="C:plasma membrane"/>
    <property type="evidence" value="ECO:0007669"/>
    <property type="project" value="TreeGrafter"/>
</dbReference>
<evidence type="ECO:0000259" key="7">
    <source>
        <dbReference type="Pfam" id="PF04085"/>
    </source>
</evidence>
<evidence type="ECO:0000256" key="2">
    <source>
        <dbReference type="ARBA" id="ARBA00013855"/>
    </source>
</evidence>
<gene>
    <name evidence="8" type="primary">mreC</name>
    <name evidence="8" type="ORF">FYJ83_15465</name>
</gene>
<evidence type="ECO:0000313" key="8">
    <source>
        <dbReference type="EMBL" id="MSU02861.1"/>
    </source>
</evidence>
<keyword evidence="9" id="KW-1185">Reference proteome</keyword>
<dbReference type="InterPro" id="IPR055342">
    <property type="entry name" value="MreC_beta-barrel_core"/>
</dbReference>
<evidence type="ECO:0000256" key="4">
    <source>
        <dbReference type="ARBA" id="ARBA00032089"/>
    </source>
</evidence>
<dbReference type="PANTHER" id="PTHR34138:SF1">
    <property type="entry name" value="CELL SHAPE-DETERMINING PROTEIN MREC"/>
    <property type="match status" value="1"/>
</dbReference>
<protein>
    <recommendedName>
        <fullName evidence="2 5">Cell shape-determining protein MreC</fullName>
    </recommendedName>
    <alternativeName>
        <fullName evidence="4 5">Cell shape protein MreC</fullName>
    </alternativeName>
</protein>
<dbReference type="GO" id="GO:0008360">
    <property type="term" value="P:regulation of cell shape"/>
    <property type="evidence" value="ECO:0007669"/>
    <property type="project" value="UniProtKB-KW"/>
</dbReference>
<comment type="function">
    <text evidence="5">Involved in formation and maintenance of cell shape.</text>
</comment>
<reference evidence="8 9" key="1">
    <citation type="submission" date="2019-09" db="EMBL/GenBank/DDBJ databases">
        <title>In-depth cultivation of the pig gut microbiome towards novel bacterial diversity and tailored functional studies.</title>
        <authorList>
            <person name="Wylensek D."/>
            <person name="Hitch T.C.A."/>
            <person name="Clavel T."/>
        </authorList>
    </citation>
    <scope>NUCLEOTIDE SEQUENCE [LARGE SCALE GENOMIC DNA]</scope>
    <source>
        <strain evidence="8 9">WCA3-693-APC-4?</strain>
    </source>
</reference>
<name>A0A6N7XLA1_9FIRM</name>
<comment type="similarity">
    <text evidence="1 5">Belongs to the MreC family.</text>
</comment>
<evidence type="ECO:0000256" key="1">
    <source>
        <dbReference type="ARBA" id="ARBA00009369"/>
    </source>
</evidence>
<dbReference type="AlphaFoldDB" id="A0A6N7XLA1"/>
<feature type="coiled-coil region" evidence="6">
    <location>
        <begin position="69"/>
        <end position="96"/>
    </location>
</feature>
<organism evidence="8 9">
    <name type="scientific">Tissierella pigra</name>
    <dbReference type="NCBI Taxonomy" id="2607614"/>
    <lineage>
        <taxon>Bacteria</taxon>
        <taxon>Bacillati</taxon>
        <taxon>Bacillota</taxon>
        <taxon>Tissierellia</taxon>
        <taxon>Tissierellales</taxon>
        <taxon>Tissierellaceae</taxon>
        <taxon>Tissierella</taxon>
    </lineage>
</organism>
<feature type="domain" description="Rod shape-determining protein MreC beta-barrel core" evidence="7">
    <location>
        <begin position="122"/>
        <end position="276"/>
    </location>
</feature>